<evidence type="ECO:0000256" key="10">
    <source>
        <dbReference type="ARBA" id="ARBA00022975"/>
    </source>
</evidence>
<dbReference type="Proteomes" id="UP000788153">
    <property type="component" value="Unassembled WGS sequence"/>
</dbReference>
<keyword evidence="17" id="KW-1185">Reference proteome</keyword>
<dbReference type="InterPro" id="IPR013785">
    <property type="entry name" value="Aldolase_TIM"/>
</dbReference>
<dbReference type="RefSeq" id="WP_140047877.1">
    <property type="nucleotide sequence ID" value="NZ_JAASQP010000001.1"/>
</dbReference>
<evidence type="ECO:0000256" key="13">
    <source>
        <dbReference type="ARBA" id="ARBA00048639"/>
    </source>
</evidence>
<keyword evidence="11 16" id="KW-0560">Oxidoreductase</keyword>
<evidence type="ECO:0000313" key="16">
    <source>
        <dbReference type="EMBL" id="NIJ22654.1"/>
    </source>
</evidence>
<dbReference type="PANTHER" id="PTHR48109">
    <property type="entry name" value="DIHYDROOROTATE DEHYDROGENASE (QUINONE), MITOCHONDRIAL-RELATED"/>
    <property type="match status" value="1"/>
</dbReference>
<keyword evidence="8" id="KW-0285">Flavoprotein</keyword>
<evidence type="ECO:0000256" key="4">
    <source>
        <dbReference type="ARBA" id="ARBA00005161"/>
    </source>
</evidence>
<dbReference type="NCBIfam" id="NF003645">
    <property type="entry name" value="PRK05286.1-2"/>
    <property type="match status" value="1"/>
</dbReference>
<evidence type="ECO:0000256" key="2">
    <source>
        <dbReference type="ARBA" id="ARBA00003125"/>
    </source>
</evidence>
<comment type="catalytic activity">
    <reaction evidence="13">
        <text>(S)-dihydroorotate + a quinone = orotate + a quinol</text>
        <dbReference type="Rhea" id="RHEA:30187"/>
        <dbReference type="ChEBI" id="CHEBI:24646"/>
        <dbReference type="ChEBI" id="CHEBI:30839"/>
        <dbReference type="ChEBI" id="CHEBI:30864"/>
        <dbReference type="ChEBI" id="CHEBI:132124"/>
        <dbReference type="EC" id="1.3.5.2"/>
    </reaction>
</comment>
<dbReference type="InterPro" id="IPR005719">
    <property type="entry name" value="Dihydroorotate_DH_2"/>
</dbReference>
<dbReference type="InterPro" id="IPR005720">
    <property type="entry name" value="Dihydroorotate_DH_cat"/>
</dbReference>
<evidence type="ECO:0000256" key="7">
    <source>
        <dbReference type="ARBA" id="ARBA00018366"/>
    </source>
</evidence>
<dbReference type="Gene3D" id="3.20.20.70">
    <property type="entry name" value="Aldolase class I"/>
    <property type="match status" value="1"/>
</dbReference>
<evidence type="ECO:0000256" key="14">
    <source>
        <dbReference type="NCBIfam" id="TIGR01036"/>
    </source>
</evidence>
<keyword evidence="12" id="KW-0472">Membrane</keyword>
<organism evidence="16 17">
    <name type="scientific">Sphingomonas japonica</name>
    <dbReference type="NCBI Taxonomy" id="511662"/>
    <lineage>
        <taxon>Bacteria</taxon>
        <taxon>Pseudomonadati</taxon>
        <taxon>Pseudomonadota</taxon>
        <taxon>Alphaproteobacteria</taxon>
        <taxon>Sphingomonadales</taxon>
        <taxon>Sphingomonadaceae</taxon>
        <taxon>Sphingomonas</taxon>
    </lineage>
</organism>
<keyword evidence="10" id="KW-0665">Pyrimidine biosynthesis</keyword>
<dbReference type="InterPro" id="IPR001295">
    <property type="entry name" value="Dihydroorotate_DH_CS"/>
</dbReference>
<dbReference type="PROSITE" id="PS00911">
    <property type="entry name" value="DHODEHASE_1"/>
    <property type="match status" value="1"/>
</dbReference>
<comment type="subcellular location">
    <subcellularLocation>
        <location evidence="3">Membrane</location>
    </subcellularLocation>
</comment>
<evidence type="ECO:0000256" key="9">
    <source>
        <dbReference type="ARBA" id="ARBA00022643"/>
    </source>
</evidence>
<dbReference type="InterPro" id="IPR050074">
    <property type="entry name" value="DHO_dehydrogenase"/>
</dbReference>
<dbReference type="InterPro" id="IPR012135">
    <property type="entry name" value="Dihydroorotate_DH_1_2"/>
</dbReference>
<feature type="domain" description="Dihydroorotate dehydrogenase catalytic" evidence="15">
    <location>
        <begin position="49"/>
        <end position="336"/>
    </location>
</feature>
<evidence type="ECO:0000256" key="6">
    <source>
        <dbReference type="ARBA" id="ARBA00012791"/>
    </source>
</evidence>
<name>A0ABX0TZ87_9SPHN</name>
<comment type="function">
    <text evidence="2">Catalyzes the conversion of dihydroorotate to orotate with quinone as electron acceptor.</text>
</comment>
<comment type="similarity">
    <text evidence="5">Belongs to the dihydroorotate dehydrogenase family. Type 2 subfamily.</text>
</comment>
<accession>A0ABX0TZ87</accession>
<dbReference type="SUPFAM" id="SSF51395">
    <property type="entry name" value="FMN-linked oxidoreductases"/>
    <property type="match status" value="1"/>
</dbReference>
<gene>
    <name evidence="16" type="ORF">FHT01_000196</name>
</gene>
<dbReference type="EMBL" id="JAASQP010000001">
    <property type="protein sequence ID" value="NIJ22654.1"/>
    <property type="molecule type" value="Genomic_DNA"/>
</dbReference>
<dbReference type="PANTHER" id="PTHR48109:SF4">
    <property type="entry name" value="DIHYDROOROTATE DEHYDROGENASE (QUINONE), MITOCHONDRIAL"/>
    <property type="match status" value="1"/>
</dbReference>
<keyword evidence="9" id="KW-0288">FMN</keyword>
<comment type="caution">
    <text evidence="16">The sequence shown here is derived from an EMBL/GenBank/DDBJ whole genome shotgun (WGS) entry which is preliminary data.</text>
</comment>
<comment type="pathway">
    <text evidence="4">Pyrimidine metabolism; UMP biosynthesis via de novo pathway; orotate from (S)-dihydroorotate (quinone route): step 1/1.</text>
</comment>
<protein>
    <recommendedName>
        <fullName evidence="7 14">Dihydroorotate dehydrogenase (quinone)</fullName>
        <ecNumber evidence="6 14">1.3.5.2</ecNumber>
    </recommendedName>
</protein>
<evidence type="ECO:0000313" key="17">
    <source>
        <dbReference type="Proteomes" id="UP000788153"/>
    </source>
</evidence>
<evidence type="ECO:0000259" key="15">
    <source>
        <dbReference type="Pfam" id="PF01180"/>
    </source>
</evidence>
<dbReference type="PIRSF" id="PIRSF000164">
    <property type="entry name" value="DHO_oxidase"/>
    <property type="match status" value="1"/>
</dbReference>
<evidence type="ECO:0000256" key="1">
    <source>
        <dbReference type="ARBA" id="ARBA00001917"/>
    </source>
</evidence>
<proteinExistence type="inferred from homology"/>
<evidence type="ECO:0000256" key="5">
    <source>
        <dbReference type="ARBA" id="ARBA00005359"/>
    </source>
</evidence>
<reference evidence="16 17" key="1">
    <citation type="submission" date="2020-03" db="EMBL/GenBank/DDBJ databases">
        <title>Genomic Encyclopedia of Type Strains, Phase IV (KMG-IV): sequencing the most valuable type-strain genomes for metagenomic binning, comparative biology and taxonomic classification.</title>
        <authorList>
            <person name="Goeker M."/>
        </authorList>
    </citation>
    <scope>NUCLEOTIDE SEQUENCE [LARGE SCALE GENOMIC DNA]</scope>
    <source>
        <strain evidence="16 17">DSM 22753</strain>
    </source>
</reference>
<dbReference type="CDD" id="cd04738">
    <property type="entry name" value="DHOD_2_like"/>
    <property type="match status" value="1"/>
</dbReference>
<evidence type="ECO:0000256" key="8">
    <source>
        <dbReference type="ARBA" id="ARBA00022630"/>
    </source>
</evidence>
<sequence>MTNPSPVPFPRSMLLRIEAERAHRLTIRALAAWGAARAPLAPRLSMGPAVTIAGLAFPNRLGLAAGVDKDAEAIDGLLALGFGHVEVGTLTPLPQRGNPRPRLFRLVEDAGVINRMGFNNRGIDAALPRIAAARRRGVVGVNVGANKDSADRVADYAAGVRKAAGVADYVTINVSSPNTPGLRDLQAQPALGELLAICSDARALDGGARRPLFLKVAPDLDRAALAAVIDAAVACGIDALIVANTTIARPAGLRSINAHQAGGLSGAPLAELSRAKLAQALEIADGAIPIVSVGGIASPQEALRRVEMGAALVQLYSGLVYQGPGLVARIVRELQRLPDPINPG</sequence>
<dbReference type="EC" id="1.3.5.2" evidence="6 14"/>
<evidence type="ECO:0000256" key="3">
    <source>
        <dbReference type="ARBA" id="ARBA00004370"/>
    </source>
</evidence>
<dbReference type="PROSITE" id="PS00912">
    <property type="entry name" value="DHODEHASE_2"/>
    <property type="match status" value="1"/>
</dbReference>
<dbReference type="NCBIfam" id="TIGR01036">
    <property type="entry name" value="pyrD_sub2"/>
    <property type="match status" value="1"/>
</dbReference>
<comment type="cofactor">
    <cofactor evidence="1">
        <name>FMN</name>
        <dbReference type="ChEBI" id="CHEBI:58210"/>
    </cofactor>
</comment>
<dbReference type="GO" id="GO:0106430">
    <property type="term" value="F:dihydroorotate dehydrogenase (quinone) activity"/>
    <property type="evidence" value="ECO:0007669"/>
    <property type="project" value="UniProtKB-EC"/>
</dbReference>
<evidence type="ECO:0000256" key="12">
    <source>
        <dbReference type="ARBA" id="ARBA00023136"/>
    </source>
</evidence>
<dbReference type="Pfam" id="PF01180">
    <property type="entry name" value="DHO_dh"/>
    <property type="match status" value="1"/>
</dbReference>
<dbReference type="NCBIfam" id="NF003652">
    <property type="entry name" value="PRK05286.2-5"/>
    <property type="match status" value="1"/>
</dbReference>
<evidence type="ECO:0000256" key="11">
    <source>
        <dbReference type="ARBA" id="ARBA00023002"/>
    </source>
</evidence>